<dbReference type="RefSeq" id="WP_380134694.1">
    <property type="nucleotide sequence ID" value="NZ_JBHLUI010000002.1"/>
</dbReference>
<dbReference type="EMBL" id="JBHMDM010000002">
    <property type="protein sequence ID" value="MFB9376162.1"/>
    <property type="molecule type" value="Genomic_DNA"/>
</dbReference>
<evidence type="ECO:0000313" key="1">
    <source>
        <dbReference type="EMBL" id="MFB9376162.1"/>
    </source>
</evidence>
<gene>
    <name evidence="1" type="ORF">ACFFVI_04190</name>
</gene>
<comment type="caution">
    <text evidence="1">The sequence shown here is derived from an EMBL/GenBank/DDBJ whole genome shotgun (WGS) entry which is preliminary data.</text>
</comment>
<dbReference type="PROSITE" id="PS51257">
    <property type="entry name" value="PROKAR_LIPOPROTEIN"/>
    <property type="match status" value="1"/>
</dbReference>
<proteinExistence type="predicted"/>
<sequence length="123" mass="11936">MRTTVAAIVAAAVFAGGCAFVLPDLDGALAALGLGAGPRAGGSSTSSSVVYLGPDGGSGGAGFLDGPLLPTGHDHLPAGTRDQLARLQPCFVMVVGGAGSVSDSVLLEAESYADPRAPGCQPE</sequence>
<dbReference type="Proteomes" id="UP001589748">
    <property type="component" value="Unassembled WGS sequence"/>
</dbReference>
<reference evidence="1 2" key="1">
    <citation type="submission" date="2024-09" db="EMBL/GenBank/DDBJ databases">
        <authorList>
            <person name="Sun Q."/>
            <person name="Mori K."/>
        </authorList>
    </citation>
    <scope>NUCLEOTIDE SEQUENCE [LARGE SCALE GENOMIC DNA]</scope>
    <source>
        <strain evidence="1 2">TISTR 1856</strain>
    </source>
</reference>
<organism evidence="1 2">
    <name type="scientific">Kineococcus gynurae</name>
    <dbReference type="NCBI Taxonomy" id="452979"/>
    <lineage>
        <taxon>Bacteria</taxon>
        <taxon>Bacillati</taxon>
        <taxon>Actinomycetota</taxon>
        <taxon>Actinomycetes</taxon>
        <taxon>Kineosporiales</taxon>
        <taxon>Kineosporiaceae</taxon>
        <taxon>Kineococcus</taxon>
    </lineage>
</organism>
<evidence type="ECO:0000313" key="2">
    <source>
        <dbReference type="Proteomes" id="UP001589748"/>
    </source>
</evidence>
<name>A0ABV5LQ09_9ACTN</name>
<keyword evidence="2" id="KW-1185">Reference proteome</keyword>
<accession>A0ABV5LQ09</accession>
<protein>
    <submittedName>
        <fullName evidence="1">Uncharacterized protein</fullName>
    </submittedName>
</protein>